<keyword evidence="3" id="KW-1185">Reference proteome</keyword>
<reference evidence="2" key="1">
    <citation type="journal article" date="2020" name="Fungal Divers.">
        <title>Resolving the Mortierellaceae phylogeny through synthesis of multi-gene phylogenetics and phylogenomics.</title>
        <authorList>
            <person name="Vandepol N."/>
            <person name="Liber J."/>
            <person name="Desiro A."/>
            <person name="Na H."/>
            <person name="Kennedy M."/>
            <person name="Barry K."/>
            <person name="Grigoriev I.V."/>
            <person name="Miller A.N."/>
            <person name="O'Donnell K."/>
            <person name="Stajich J.E."/>
            <person name="Bonito G."/>
        </authorList>
    </citation>
    <scope>NUCLEOTIDE SEQUENCE</scope>
    <source>
        <strain evidence="2">NVP1</strain>
    </source>
</reference>
<evidence type="ECO:0000256" key="1">
    <source>
        <dbReference type="SAM" id="Coils"/>
    </source>
</evidence>
<evidence type="ECO:0000313" key="3">
    <source>
        <dbReference type="Proteomes" id="UP000696485"/>
    </source>
</evidence>
<organism evidence="2 3">
    <name type="scientific">Podila minutissima</name>
    <dbReference type="NCBI Taxonomy" id="64525"/>
    <lineage>
        <taxon>Eukaryota</taxon>
        <taxon>Fungi</taxon>
        <taxon>Fungi incertae sedis</taxon>
        <taxon>Mucoromycota</taxon>
        <taxon>Mortierellomycotina</taxon>
        <taxon>Mortierellomycetes</taxon>
        <taxon>Mortierellales</taxon>
        <taxon>Mortierellaceae</taxon>
        <taxon>Podila</taxon>
    </lineage>
</organism>
<dbReference type="EMBL" id="JAAAUY010000241">
    <property type="protein sequence ID" value="KAF9332755.1"/>
    <property type="molecule type" value="Genomic_DNA"/>
</dbReference>
<proteinExistence type="predicted"/>
<gene>
    <name evidence="2" type="ORF">BG006_004373</name>
</gene>
<dbReference type="Proteomes" id="UP000696485">
    <property type="component" value="Unassembled WGS sequence"/>
</dbReference>
<protein>
    <submittedName>
        <fullName evidence="2">Uncharacterized protein</fullName>
    </submittedName>
</protein>
<comment type="caution">
    <text evidence="2">The sequence shown here is derived from an EMBL/GenBank/DDBJ whole genome shotgun (WGS) entry which is preliminary data.</text>
</comment>
<dbReference type="AlphaFoldDB" id="A0A9P5SL95"/>
<accession>A0A9P5SL95</accession>
<feature type="coiled-coil region" evidence="1">
    <location>
        <begin position="86"/>
        <end position="113"/>
    </location>
</feature>
<sequence>MSLLKAQIMQATLVLTHVVQTMIVPSPSALLDIVSKRGLLLGKDIARDEGCNCAGLHLQQGWAMQNHGHGLHFLVAYYSPDPWEFQSRVLRQIACMQQELDALRQESLEAQKQATIQLRKEVMEWERSRDVEWVELDERLQNAILQVADDGEGGGSEYYRRPFKKGLMSDDSGEEDEGRWVRMDESKSLMTKRDKDKAPEETWKSKAATIPNTWAGAVTPLAGGPLFPNKVRDEKGFGREVFWAGDYSSSQSSPIPSSPHS</sequence>
<keyword evidence="1" id="KW-0175">Coiled coil</keyword>
<name>A0A9P5SL95_9FUNG</name>
<evidence type="ECO:0000313" key="2">
    <source>
        <dbReference type="EMBL" id="KAF9332755.1"/>
    </source>
</evidence>